<feature type="transmembrane region" description="Helical" evidence="5">
    <location>
        <begin position="161"/>
        <end position="180"/>
    </location>
</feature>
<name>H3KC01_9BURK</name>
<keyword evidence="2 5" id="KW-0812">Transmembrane</keyword>
<feature type="transmembrane region" description="Helical" evidence="5">
    <location>
        <begin position="99"/>
        <end position="121"/>
    </location>
</feature>
<evidence type="ECO:0000313" key="7">
    <source>
        <dbReference type="Proteomes" id="UP000004956"/>
    </source>
</evidence>
<dbReference type="InterPro" id="IPR002657">
    <property type="entry name" value="BilAc:Na_symport/Acr3"/>
</dbReference>
<dbReference type="PANTHER" id="PTHR10361">
    <property type="entry name" value="SODIUM-BILE ACID COTRANSPORTER"/>
    <property type="match status" value="1"/>
</dbReference>
<dbReference type="Pfam" id="PF01758">
    <property type="entry name" value="SBF"/>
    <property type="match status" value="1"/>
</dbReference>
<proteinExistence type="predicted"/>
<feature type="transmembrane region" description="Helical" evidence="5">
    <location>
        <begin position="71"/>
        <end position="93"/>
    </location>
</feature>
<evidence type="ECO:0000313" key="6">
    <source>
        <dbReference type="EMBL" id="EHY32325.1"/>
    </source>
</evidence>
<feature type="transmembrane region" description="Helical" evidence="5">
    <location>
        <begin position="12"/>
        <end position="31"/>
    </location>
</feature>
<comment type="caution">
    <text evidence="6">The sequence shown here is derived from an EMBL/GenBank/DDBJ whole genome shotgun (WGS) entry which is preliminary data.</text>
</comment>
<dbReference type="InterPro" id="IPR004710">
    <property type="entry name" value="Bilac:Na_transpt"/>
</dbReference>
<comment type="subcellular location">
    <subcellularLocation>
        <location evidence="1">Membrane</location>
        <topology evidence="1">Multi-pass membrane protein</topology>
    </subcellularLocation>
</comment>
<evidence type="ECO:0000256" key="5">
    <source>
        <dbReference type="SAM" id="Phobius"/>
    </source>
</evidence>
<dbReference type="HOGENOM" id="CLU_034788_1_1_4"/>
<dbReference type="PANTHER" id="PTHR10361:SF28">
    <property type="entry name" value="P3 PROTEIN-RELATED"/>
    <property type="match status" value="1"/>
</dbReference>
<organism evidence="6 7">
    <name type="scientific">Sutterella parvirubra YIT 11816</name>
    <dbReference type="NCBI Taxonomy" id="762967"/>
    <lineage>
        <taxon>Bacteria</taxon>
        <taxon>Pseudomonadati</taxon>
        <taxon>Pseudomonadota</taxon>
        <taxon>Betaproteobacteria</taxon>
        <taxon>Burkholderiales</taxon>
        <taxon>Sutterellaceae</taxon>
        <taxon>Sutterella</taxon>
    </lineage>
</organism>
<dbReference type="GO" id="GO:0016020">
    <property type="term" value="C:membrane"/>
    <property type="evidence" value="ECO:0007669"/>
    <property type="project" value="UniProtKB-SubCell"/>
</dbReference>
<accession>H3KC01</accession>
<feature type="transmembrane region" description="Helical" evidence="5">
    <location>
        <begin position="219"/>
        <end position="245"/>
    </location>
</feature>
<feature type="transmembrane region" description="Helical" evidence="5">
    <location>
        <begin position="37"/>
        <end position="59"/>
    </location>
</feature>
<reference evidence="6 7" key="1">
    <citation type="submission" date="2011-11" db="EMBL/GenBank/DDBJ databases">
        <authorList>
            <person name="Weinstock G."/>
            <person name="Sodergren E."/>
            <person name="Clifton S."/>
            <person name="Fulton L."/>
            <person name="Fulton B."/>
            <person name="Courtney L."/>
            <person name="Fronick C."/>
            <person name="Harrison M."/>
            <person name="Strong C."/>
            <person name="Farmer C."/>
            <person name="Delahaunty K."/>
            <person name="Markovic C."/>
            <person name="Hall O."/>
            <person name="Minx P."/>
            <person name="Tomlinson C."/>
            <person name="Mitreva M."/>
            <person name="Hou S."/>
            <person name="Chen J."/>
            <person name="Wollam A."/>
            <person name="Pepin K.H."/>
            <person name="Johnson M."/>
            <person name="Bhonagiri V."/>
            <person name="Zhang X."/>
            <person name="Suruliraj S."/>
            <person name="Warren W."/>
            <person name="Chinwalla A."/>
            <person name="Mardis E.R."/>
            <person name="Wilson R.K."/>
        </authorList>
    </citation>
    <scope>NUCLEOTIDE SEQUENCE [LARGE SCALE GENOMIC DNA]</scope>
    <source>
        <strain evidence="6 7">YIT 11816</strain>
    </source>
</reference>
<dbReference type="EMBL" id="AFBQ01000034">
    <property type="protein sequence ID" value="EHY32325.1"/>
    <property type="molecule type" value="Genomic_DNA"/>
</dbReference>
<dbReference type="Proteomes" id="UP000004956">
    <property type="component" value="Unassembled WGS sequence"/>
</dbReference>
<protein>
    <submittedName>
        <fullName evidence="6">Bile acid transporter</fullName>
    </submittedName>
</protein>
<dbReference type="OrthoDB" id="9806785at2"/>
<keyword evidence="3 5" id="KW-1133">Transmembrane helix</keyword>
<gene>
    <name evidence="6" type="ORF">HMPREF9440_00251</name>
</gene>
<evidence type="ECO:0000256" key="4">
    <source>
        <dbReference type="ARBA" id="ARBA00023136"/>
    </source>
</evidence>
<dbReference type="InterPro" id="IPR038770">
    <property type="entry name" value="Na+/solute_symporter_sf"/>
</dbReference>
<evidence type="ECO:0000256" key="2">
    <source>
        <dbReference type="ARBA" id="ARBA00022692"/>
    </source>
</evidence>
<feature type="transmembrane region" description="Helical" evidence="5">
    <location>
        <begin position="192"/>
        <end position="213"/>
    </location>
</feature>
<dbReference type="AlphaFoldDB" id="H3KC01"/>
<evidence type="ECO:0000256" key="1">
    <source>
        <dbReference type="ARBA" id="ARBA00004141"/>
    </source>
</evidence>
<sequence>MLQVFVTLSRLANKYFAVLVVFAGIAGFVIPETCKLAAPYISILLGVVMFGMGLTLSPADFREVFRRPRDVAIGIVGQFVIMPVSAWVLCIVMDLPPEVAVGLMLLGCCPGGTASNVVTFLARGDVALSVTITSCTTLLAPVMTPALMYLFASEWLEVDPVAMFVSIVQIIVVPVAAGVFAHKWLGRKLDNIVAALPLVSVISIVTIAAAVVGGAQKQLVSAGLLVFAAVALHNAMGLGFGYLFAKMLGMNLSKRKCLSIEVGMQNSGLGAALATVHFAMNPMAALPSAIGALWHNITGPVLATVFAKMREEGEEPSFFDRIEALAAKQKAGDAPEAVQG</sequence>
<dbReference type="PATRIC" id="fig|762967.3.peg.209"/>
<evidence type="ECO:0000256" key="3">
    <source>
        <dbReference type="ARBA" id="ARBA00022989"/>
    </source>
</evidence>
<feature type="transmembrane region" description="Helical" evidence="5">
    <location>
        <begin position="128"/>
        <end position="149"/>
    </location>
</feature>
<keyword evidence="4 5" id="KW-0472">Membrane</keyword>
<dbReference type="Gene3D" id="1.20.1530.20">
    <property type="match status" value="1"/>
</dbReference>
<keyword evidence="7" id="KW-1185">Reference proteome</keyword>